<accession>A0ABQ8VRS4</accession>
<name>A0ABQ8VRS4_9AGAR</name>
<dbReference type="EMBL" id="JANVFT010000012">
    <property type="protein sequence ID" value="KAJ4499006.1"/>
    <property type="molecule type" value="Genomic_DNA"/>
</dbReference>
<evidence type="ECO:0000313" key="1">
    <source>
        <dbReference type="EMBL" id="KAJ4499006.1"/>
    </source>
</evidence>
<organism evidence="1 2">
    <name type="scientific">Lentinula lateritia</name>
    <dbReference type="NCBI Taxonomy" id="40482"/>
    <lineage>
        <taxon>Eukaryota</taxon>
        <taxon>Fungi</taxon>
        <taxon>Dikarya</taxon>
        <taxon>Basidiomycota</taxon>
        <taxon>Agaricomycotina</taxon>
        <taxon>Agaricomycetes</taxon>
        <taxon>Agaricomycetidae</taxon>
        <taxon>Agaricales</taxon>
        <taxon>Marasmiineae</taxon>
        <taxon>Omphalotaceae</taxon>
        <taxon>Lentinula</taxon>
    </lineage>
</organism>
<dbReference type="Proteomes" id="UP001150217">
    <property type="component" value="Unassembled WGS sequence"/>
</dbReference>
<evidence type="ECO:0000313" key="2">
    <source>
        <dbReference type="Proteomes" id="UP001150217"/>
    </source>
</evidence>
<proteinExistence type="predicted"/>
<sequence length="252" mass="27681">MHELSFVSVLNILGYCPNVQNVTVTHLRTFGATSARVKPEITRVCNAQSLSIDFGIRSFDGLRGNLGATDLENLLKSITMPRLTHLAILDTFSNNENFVEPLRDMLERSMCSVTHVRIRGAQFNKDRMHRLFDSCLSLVTNMEFEETSDAAYECFFDGMTAHHQEKDTAKNATSSCNAEVGGRISTGVTQTQVEGDSVPNTNNGAEVGVKAAVAPTQEDQSSPSFLPNLTDLSLIIIPQTEMTEAHSCHVLK</sequence>
<reference evidence="1" key="1">
    <citation type="submission" date="2022-08" db="EMBL/GenBank/DDBJ databases">
        <title>A Global Phylogenomic Analysis of the Shiitake Genus Lentinula.</title>
        <authorList>
            <consortium name="DOE Joint Genome Institute"/>
            <person name="Sierra-Patev S."/>
            <person name="Min B."/>
            <person name="Naranjo-Ortiz M."/>
            <person name="Looney B."/>
            <person name="Konkel Z."/>
            <person name="Slot J.C."/>
            <person name="Sakamoto Y."/>
            <person name="Steenwyk J.L."/>
            <person name="Rokas A."/>
            <person name="Carro J."/>
            <person name="Camarero S."/>
            <person name="Ferreira P."/>
            <person name="Molpeceres G."/>
            <person name="Ruiz-Duenas F.J."/>
            <person name="Serrano A."/>
            <person name="Henrissat B."/>
            <person name="Drula E."/>
            <person name="Hughes K.W."/>
            <person name="Mata J.L."/>
            <person name="Ishikawa N.K."/>
            <person name="Vargas-Isla R."/>
            <person name="Ushijima S."/>
            <person name="Smith C.A."/>
            <person name="Ahrendt S."/>
            <person name="Andreopoulos W."/>
            <person name="He G."/>
            <person name="Labutti K."/>
            <person name="Lipzen A."/>
            <person name="Ng V."/>
            <person name="Riley R."/>
            <person name="Sandor L."/>
            <person name="Barry K."/>
            <person name="Martinez A.T."/>
            <person name="Xiao Y."/>
            <person name="Gibbons J.G."/>
            <person name="Terashima K."/>
            <person name="Grigoriev I.V."/>
            <person name="Hibbett D.S."/>
        </authorList>
    </citation>
    <scope>NUCLEOTIDE SEQUENCE</scope>
    <source>
        <strain evidence="1">RHP3577 ss4</strain>
    </source>
</reference>
<keyword evidence="2" id="KW-1185">Reference proteome</keyword>
<protein>
    <submittedName>
        <fullName evidence="1">Uncharacterized protein</fullName>
    </submittedName>
</protein>
<comment type="caution">
    <text evidence="1">The sequence shown here is derived from an EMBL/GenBank/DDBJ whole genome shotgun (WGS) entry which is preliminary data.</text>
</comment>
<gene>
    <name evidence="1" type="ORF">C8R41DRAFT_79610</name>
</gene>